<feature type="signal peptide" evidence="2">
    <location>
        <begin position="1"/>
        <end position="30"/>
    </location>
</feature>
<gene>
    <name evidence="3" type="ORF">TWF696_007369</name>
</gene>
<evidence type="ECO:0000256" key="2">
    <source>
        <dbReference type="SAM" id="SignalP"/>
    </source>
</evidence>
<dbReference type="Proteomes" id="UP001375240">
    <property type="component" value="Unassembled WGS sequence"/>
</dbReference>
<protein>
    <submittedName>
        <fullName evidence="3">Uncharacterized protein</fullName>
    </submittedName>
</protein>
<keyword evidence="2" id="KW-0732">Signal</keyword>
<dbReference type="AlphaFoldDB" id="A0AAV9UVB6"/>
<reference evidence="3 4" key="1">
    <citation type="submission" date="2019-10" db="EMBL/GenBank/DDBJ databases">
        <authorList>
            <person name="Palmer J.M."/>
        </authorList>
    </citation>
    <scope>NUCLEOTIDE SEQUENCE [LARGE SCALE GENOMIC DNA]</scope>
    <source>
        <strain evidence="3 4">TWF696</strain>
    </source>
</reference>
<feature type="compositionally biased region" description="Basic and acidic residues" evidence="1">
    <location>
        <begin position="76"/>
        <end position="86"/>
    </location>
</feature>
<evidence type="ECO:0000313" key="3">
    <source>
        <dbReference type="EMBL" id="KAK6347297.1"/>
    </source>
</evidence>
<feature type="region of interest" description="Disordered" evidence="1">
    <location>
        <begin position="58"/>
        <end position="98"/>
    </location>
</feature>
<sequence>MRSWSPMRASTRLLLSSLLLIFFLTPSILAFLPDGKAIPDIGGDINKIIFEPKIKPIPAGPSRDITGNYRSRGRRNRSDDDEKDGGGDSDGSGTLGGLAPLIETLDDIALDDDFPGPTQVSLYRGNHRDPRRVPILNVDVGPGASPTYLWVAATASDGPKDDVYWYDF</sequence>
<name>A0AAV9UVB6_9PEZI</name>
<dbReference type="EMBL" id="JAVHNQ010000005">
    <property type="protein sequence ID" value="KAK6347297.1"/>
    <property type="molecule type" value="Genomic_DNA"/>
</dbReference>
<evidence type="ECO:0000313" key="4">
    <source>
        <dbReference type="Proteomes" id="UP001375240"/>
    </source>
</evidence>
<proteinExistence type="predicted"/>
<accession>A0AAV9UVB6</accession>
<comment type="caution">
    <text evidence="3">The sequence shown here is derived from an EMBL/GenBank/DDBJ whole genome shotgun (WGS) entry which is preliminary data.</text>
</comment>
<feature type="chain" id="PRO_5043451902" evidence="2">
    <location>
        <begin position="31"/>
        <end position="168"/>
    </location>
</feature>
<organism evidence="3 4">
    <name type="scientific">Orbilia brochopaga</name>
    <dbReference type="NCBI Taxonomy" id="3140254"/>
    <lineage>
        <taxon>Eukaryota</taxon>
        <taxon>Fungi</taxon>
        <taxon>Dikarya</taxon>
        <taxon>Ascomycota</taxon>
        <taxon>Pezizomycotina</taxon>
        <taxon>Orbiliomycetes</taxon>
        <taxon>Orbiliales</taxon>
        <taxon>Orbiliaceae</taxon>
        <taxon>Orbilia</taxon>
    </lineage>
</organism>
<keyword evidence="4" id="KW-1185">Reference proteome</keyword>
<evidence type="ECO:0000256" key="1">
    <source>
        <dbReference type="SAM" id="MobiDB-lite"/>
    </source>
</evidence>